<organism evidence="8 9">
    <name type="scientific">Legionella londiniensis</name>
    <dbReference type="NCBI Taxonomy" id="45068"/>
    <lineage>
        <taxon>Bacteria</taxon>
        <taxon>Pseudomonadati</taxon>
        <taxon>Pseudomonadota</taxon>
        <taxon>Gammaproteobacteria</taxon>
        <taxon>Legionellales</taxon>
        <taxon>Legionellaceae</taxon>
        <taxon>Legionella</taxon>
    </lineage>
</organism>
<feature type="transmembrane region" description="Helical" evidence="6">
    <location>
        <begin position="80"/>
        <end position="97"/>
    </location>
</feature>
<feature type="transmembrane region" description="Helical" evidence="6">
    <location>
        <begin position="103"/>
        <end position="124"/>
    </location>
</feature>
<protein>
    <submittedName>
        <fullName evidence="8">Major facilitator family transporter</fullName>
    </submittedName>
</protein>
<feature type="domain" description="Major facilitator superfamily (MFS) profile" evidence="7">
    <location>
        <begin position="14"/>
        <end position="405"/>
    </location>
</feature>
<dbReference type="EMBL" id="LNYK01000003">
    <property type="protein sequence ID" value="KTD22931.1"/>
    <property type="molecule type" value="Genomic_DNA"/>
</dbReference>
<keyword evidence="3 6" id="KW-0812">Transmembrane</keyword>
<dbReference type="PANTHER" id="PTHR43124:SF3">
    <property type="entry name" value="CHLORAMPHENICOL EFFLUX PUMP RV0191"/>
    <property type="match status" value="1"/>
</dbReference>
<dbReference type="InterPro" id="IPR036259">
    <property type="entry name" value="MFS_trans_sf"/>
</dbReference>
<keyword evidence="4 6" id="KW-1133">Transmembrane helix</keyword>
<evidence type="ECO:0000313" key="8">
    <source>
        <dbReference type="EMBL" id="KTD22931.1"/>
    </source>
</evidence>
<dbReference type="InterPro" id="IPR050189">
    <property type="entry name" value="MFS_Efflux_Transporters"/>
</dbReference>
<feature type="transmembrane region" description="Helical" evidence="6">
    <location>
        <begin position="215"/>
        <end position="237"/>
    </location>
</feature>
<sequence length="406" mass="44369">MFAASISSSESHLLIWLTGVSFVLFQFFLQLSSGIVIGSIMHTMELSAFGAGLLGSSLYVFYTSLQIPVGILFDRKNTRYLMALNAAICGVGCLVFASSQSLLGLFFGRFLIGIGSAFAFVGFSHILRQHFPLKQFAFMIGLSETLAFIVTVIAMIGMGSLLNEWGWRAFINSAGIAGLFIAALCWKNIPDSPSPLTNHPDYGQQLWRILRNGKAWINGLFVGLNFTIVTVFGALWAVPFLQVKLNCSLPQASLLGAMFFLGAAVSCPFFGHISNFFSKRKPLIICSCISTNLLLLLVIYWPIERLFNAGFLMFAIGCCCGAYMLAFSIANELAPKDSLSTCTGFTNTLAMITAPLLQSFIGFLLDRVNTQDAYTLQDYQFALLAIPAALLIATILSFFLPEKKAH</sequence>
<dbReference type="AlphaFoldDB" id="A0A0W0VS56"/>
<dbReference type="PANTHER" id="PTHR43124">
    <property type="entry name" value="PURINE EFFLUX PUMP PBUE"/>
    <property type="match status" value="1"/>
</dbReference>
<feature type="transmembrane region" description="Helical" evidence="6">
    <location>
        <begin position="381"/>
        <end position="400"/>
    </location>
</feature>
<dbReference type="Proteomes" id="UP000054997">
    <property type="component" value="Unassembled WGS sequence"/>
</dbReference>
<feature type="transmembrane region" description="Helical" evidence="6">
    <location>
        <begin position="309"/>
        <end position="330"/>
    </location>
</feature>
<feature type="transmembrane region" description="Helical" evidence="6">
    <location>
        <begin position="12"/>
        <end position="29"/>
    </location>
</feature>
<evidence type="ECO:0000256" key="4">
    <source>
        <dbReference type="ARBA" id="ARBA00022989"/>
    </source>
</evidence>
<dbReference type="PROSITE" id="PS50850">
    <property type="entry name" value="MFS"/>
    <property type="match status" value="1"/>
</dbReference>
<feature type="transmembrane region" description="Helical" evidence="6">
    <location>
        <begin position="136"/>
        <end position="159"/>
    </location>
</feature>
<evidence type="ECO:0000256" key="1">
    <source>
        <dbReference type="ARBA" id="ARBA00004651"/>
    </source>
</evidence>
<keyword evidence="2" id="KW-1003">Cell membrane</keyword>
<feature type="transmembrane region" description="Helical" evidence="6">
    <location>
        <begin position="49"/>
        <end position="73"/>
    </location>
</feature>
<reference evidence="8 9" key="1">
    <citation type="submission" date="2015-11" db="EMBL/GenBank/DDBJ databases">
        <title>Genomic analysis of 38 Legionella species identifies large and diverse effector repertoires.</title>
        <authorList>
            <person name="Burstein D."/>
            <person name="Amaro F."/>
            <person name="Zusman T."/>
            <person name="Lifshitz Z."/>
            <person name="Cohen O."/>
            <person name="Gilbert J.A."/>
            <person name="Pupko T."/>
            <person name="Shuman H.A."/>
            <person name="Segal G."/>
        </authorList>
    </citation>
    <scope>NUCLEOTIDE SEQUENCE [LARGE SCALE GENOMIC DNA]</scope>
    <source>
        <strain evidence="8 9">ATCC 49505</strain>
    </source>
</reference>
<feature type="transmembrane region" description="Helical" evidence="6">
    <location>
        <begin position="342"/>
        <end position="361"/>
    </location>
</feature>
<evidence type="ECO:0000256" key="2">
    <source>
        <dbReference type="ARBA" id="ARBA00022475"/>
    </source>
</evidence>
<name>A0A0W0VS56_9GAMM</name>
<keyword evidence="9" id="KW-1185">Reference proteome</keyword>
<dbReference type="InterPro" id="IPR005828">
    <property type="entry name" value="MFS_sugar_transport-like"/>
</dbReference>
<dbReference type="Pfam" id="PF00083">
    <property type="entry name" value="Sugar_tr"/>
    <property type="match status" value="1"/>
</dbReference>
<evidence type="ECO:0000256" key="5">
    <source>
        <dbReference type="ARBA" id="ARBA00023136"/>
    </source>
</evidence>
<dbReference type="PATRIC" id="fig|45068.5.peg.341"/>
<dbReference type="Gene3D" id="1.20.1250.20">
    <property type="entry name" value="MFS general substrate transporter like domains"/>
    <property type="match status" value="2"/>
</dbReference>
<dbReference type="GO" id="GO:0022857">
    <property type="term" value="F:transmembrane transporter activity"/>
    <property type="evidence" value="ECO:0007669"/>
    <property type="project" value="InterPro"/>
</dbReference>
<evidence type="ECO:0000259" key="7">
    <source>
        <dbReference type="PROSITE" id="PS50850"/>
    </source>
</evidence>
<gene>
    <name evidence="8" type="ORF">Llon_0321</name>
</gene>
<dbReference type="STRING" id="45068.Llon_0321"/>
<dbReference type="Pfam" id="PF07690">
    <property type="entry name" value="MFS_1"/>
    <property type="match status" value="1"/>
</dbReference>
<evidence type="ECO:0000313" key="9">
    <source>
        <dbReference type="Proteomes" id="UP000054997"/>
    </source>
</evidence>
<evidence type="ECO:0000256" key="3">
    <source>
        <dbReference type="ARBA" id="ARBA00022692"/>
    </source>
</evidence>
<keyword evidence="5 6" id="KW-0472">Membrane</keyword>
<comment type="subcellular location">
    <subcellularLocation>
        <location evidence="1">Cell membrane</location>
        <topology evidence="1">Multi-pass membrane protein</topology>
    </subcellularLocation>
</comment>
<dbReference type="OrthoDB" id="5620971at2"/>
<comment type="caution">
    <text evidence="8">The sequence shown here is derived from an EMBL/GenBank/DDBJ whole genome shotgun (WGS) entry which is preliminary data.</text>
</comment>
<feature type="transmembrane region" description="Helical" evidence="6">
    <location>
        <begin position="249"/>
        <end position="271"/>
    </location>
</feature>
<dbReference type="InterPro" id="IPR011701">
    <property type="entry name" value="MFS"/>
</dbReference>
<dbReference type="InterPro" id="IPR020846">
    <property type="entry name" value="MFS_dom"/>
</dbReference>
<evidence type="ECO:0000256" key="6">
    <source>
        <dbReference type="SAM" id="Phobius"/>
    </source>
</evidence>
<accession>A0A0W0VS56</accession>
<proteinExistence type="predicted"/>
<feature type="transmembrane region" description="Helical" evidence="6">
    <location>
        <begin position="283"/>
        <end position="303"/>
    </location>
</feature>
<dbReference type="RefSeq" id="WP_083503231.1">
    <property type="nucleotide sequence ID" value="NZ_CAAAHZ010000004.1"/>
</dbReference>
<feature type="transmembrane region" description="Helical" evidence="6">
    <location>
        <begin position="165"/>
        <end position="186"/>
    </location>
</feature>
<dbReference type="SUPFAM" id="SSF103473">
    <property type="entry name" value="MFS general substrate transporter"/>
    <property type="match status" value="1"/>
</dbReference>
<dbReference type="GO" id="GO:0005886">
    <property type="term" value="C:plasma membrane"/>
    <property type="evidence" value="ECO:0007669"/>
    <property type="project" value="UniProtKB-SubCell"/>
</dbReference>